<evidence type="ECO:0008006" key="11">
    <source>
        <dbReference type="Google" id="ProtNLM"/>
    </source>
</evidence>
<keyword evidence="4 6" id="KW-1133">Transmembrane helix</keyword>
<dbReference type="AlphaFoldDB" id="A0AAU9J657"/>
<keyword evidence="10" id="KW-1185">Reference proteome</keyword>
<dbReference type="InterPro" id="IPR045888">
    <property type="entry name" value="Erv"/>
</dbReference>
<keyword evidence="5 6" id="KW-0472">Membrane</keyword>
<reference evidence="9" key="1">
    <citation type="submission" date="2021-09" db="EMBL/GenBank/DDBJ databases">
        <authorList>
            <consortium name="AG Swart"/>
            <person name="Singh M."/>
            <person name="Singh A."/>
            <person name="Seah K."/>
            <person name="Emmerich C."/>
        </authorList>
    </citation>
    <scope>NUCLEOTIDE SEQUENCE</scope>
    <source>
        <strain evidence="9">ATCC30299</strain>
    </source>
</reference>
<dbReference type="PANTHER" id="PTHR10984:SF25">
    <property type="entry name" value="ENDOPLASMIC RETICULUM-GOLGI INTERMEDIATE COMPARTMENT PROTEIN 3"/>
    <property type="match status" value="1"/>
</dbReference>
<dbReference type="GO" id="GO:0005783">
    <property type="term" value="C:endoplasmic reticulum"/>
    <property type="evidence" value="ECO:0007669"/>
    <property type="project" value="TreeGrafter"/>
</dbReference>
<dbReference type="Pfam" id="PF13850">
    <property type="entry name" value="ERGIC_N"/>
    <property type="match status" value="1"/>
</dbReference>
<feature type="transmembrane region" description="Helical" evidence="6">
    <location>
        <begin position="21"/>
        <end position="47"/>
    </location>
</feature>
<proteinExistence type="inferred from homology"/>
<protein>
    <recommendedName>
        <fullName evidence="11">Endoplasmic reticulum-Golgi intermediate compartment protein</fullName>
    </recommendedName>
</protein>
<keyword evidence="3 6" id="KW-0812">Transmembrane</keyword>
<feature type="domain" description="Endoplasmic reticulum vesicle transporter N-terminal" evidence="8">
    <location>
        <begin position="4"/>
        <end position="93"/>
    </location>
</feature>
<comment type="subcellular location">
    <subcellularLocation>
        <location evidence="1">Membrane</location>
        <topology evidence="1">Multi-pass membrane protein</topology>
    </subcellularLocation>
</comment>
<dbReference type="InterPro" id="IPR012936">
    <property type="entry name" value="Erv_C"/>
</dbReference>
<comment type="similarity">
    <text evidence="2">Belongs to the ERGIC family.</text>
</comment>
<evidence type="ECO:0000259" key="8">
    <source>
        <dbReference type="Pfam" id="PF13850"/>
    </source>
</evidence>
<dbReference type="Pfam" id="PF07970">
    <property type="entry name" value="COPIIcoated_ERV"/>
    <property type="match status" value="1"/>
</dbReference>
<dbReference type="PANTHER" id="PTHR10984">
    <property type="entry name" value="ENDOPLASMIC RETICULUM-GOLGI INTERMEDIATE COMPARTMENT PROTEIN"/>
    <property type="match status" value="1"/>
</dbReference>
<accession>A0AAU9J657</accession>
<dbReference type="GO" id="GO:0030134">
    <property type="term" value="C:COPII-coated ER to Golgi transport vesicle"/>
    <property type="evidence" value="ECO:0007669"/>
    <property type="project" value="TreeGrafter"/>
</dbReference>
<sequence>MKSFKGLDLFRKSVDVSEQTLSGGIITAFAFSIMLILFISEISYYFINTVQKETLVDQDRGAKMLQINLNVTVFNAPCIILSLDQMDQMGTHNVDIEGFLTKTRLSKDGSKLDKKYEMNMLNTVRMIEEQEGCEISGHFTVNKVPGNFHISFHATHEMMSQVPQQYLEKIDISHRINHLSFGREHRNSYILSTFGEGEQTNFAPYDGIIKTDKQGVVAKHEYTLKIIPIQYYDKITGEEFHSYQFSMNGSTSPIEAVFGIVYFNYDIDNIIMKYTRVYKSLPQLIISLCAILGGVFTVLGIVNSIMQKY</sequence>
<feature type="domain" description="Endoplasmic reticulum vesicle transporter C-terminal" evidence="7">
    <location>
        <begin position="128"/>
        <end position="302"/>
    </location>
</feature>
<feature type="transmembrane region" description="Helical" evidence="6">
    <location>
        <begin position="284"/>
        <end position="306"/>
    </location>
</feature>
<evidence type="ECO:0000256" key="6">
    <source>
        <dbReference type="SAM" id="Phobius"/>
    </source>
</evidence>
<name>A0AAU9J657_9CILI</name>
<evidence type="ECO:0000256" key="3">
    <source>
        <dbReference type="ARBA" id="ARBA00022692"/>
    </source>
</evidence>
<organism evidence="9 10">
    <name type="scientific">Blepharisma stoltei</name>
    <dbReference type="NCBI Taxonomy" id="1481888"/>
    <lineage>
        <taxon>Eukaryota</taxon>
        <taxon>Sar</taxon>
        <taxon>Alveolata</taxon>
        <taxon>Ciliophora</taxon>
        <taxon>Postciliodesmatophora</taxon>
        <taxon>Heterotrichea</taxon>
        <taxon>Heterotrichida</taxon>
        <taxon>Blepharismidae</taxon>
        <taxon>Blepharisma</taxon>
    </lineage>
</organism>
<evidence type="ECO:0000313" key="9">
    <source>
        <dbReference type="EMBL" id="CAG9317217.1"/>
    </source>
</evidence>
<comment type="caution">
    <text evidence="9">The sequence shown here is derived from an EMBL/GenBank/DDBJ whole genome shotgun (WGS) entry which is preliminary data.</text>
</comment>
<evidence type="ECO:0000256" key="4">
    <source>
        <dbReference type="ARBA" id="ARBA00022989"/>
    </source>
</evidence>
<evidence type="ECO:0000256" key="1">
    <source>
        <dbReference type="ARBA" id="ARBA00004141"/>
    </source>
</evidence>
<dbReference type="GO" id="GO:0016020">
    <property type="term" value="C:membrane"/>
    <property type="evidence" value="ECO:0007669"/>
    <property type="project" value="UniProtKB-SubCell"/>
</dbReference>
<evidence type="ECO:0000256" key="2">
    <source>
        <dbReference type="ARBA" id="ARBA00005648"/>
    </source>
</evidence>
<evidence type="ECO:0000256" key="5">
    <source>
        <dbReference type="ARBA" id="ARBA00023136"/>
    </source>
</evidence>
<dbReference type="InterPro" id="IPR039542">
    <property type="entry name" value="Erv_N"/>
</dbReference>
<evidence type="ECO:0000259" key="7">
    <source>
        <dbReference type="Pfam" id="PF07970"/>
    </source>
</evidence>
<evidence type="ECO:0000313" key="10">
    <source>
        <dbReference type="Proteomes" id="UP001162131"/>
    </source>
</evidence>
<dbReference type="Proteomes" id="UP001162131">
    <property type="component" value="Unassembled WGS sequence"/>
</dbReference>
<gene>
    <name evidence="9" type="ORF">BSTOLATCC_MIC18471</name>
</gene>
<dbReference type="EMBL" id="CAJZBQ010000018">
    <property type="protein sequence ID" value="CAG9317217.1"/>
    <property type="molecule type" value="Genomic_DNA"/>
</dbReference>